<gene>
    <name evidence="7" type="ORF">MN116_004168</name>
</gene>
<feature type="region of interest" description="Disordered" evidence="4">
    <location>
        <begin position="159"/>
        <end position="215"/>
    </location>
</feature>
<feature type="region of interest" description="Disordered" evidence="4">
    <location>
        <begin position="732"/>
        <end position="769"/>
    </location>
</feature>
<feature type="compositionally biased region" description="Polar residues" evidence="4">
    <location>
        <begin position="732"/>
        <end position="749"/>
    </location>
</feature>
<keyword evidence="8" id="KW-1185">Reference proteome</keyword>
<comment type="subcellular location">
    <subcellularLocation>
        <location evidence="3">Nucleus</location>
    </subcellularLocation>
</comment>
<dbReference type="InterPro" id="IPR046328">
    <property type="entry name" value="ETS_fam"/>
</dbReference>
<dbReference type="SMART" id="SM00413">
    <property type="entry name" value="ETS"/>
    <property type="match status" value="1"/>
</dbReference>
<dbReference type="Pfam" id="PF00178">
    <property type="entry name" value="Ets"/>
    <property type="match status" value="1"/>
</dbReference>
<comment type="caution">
    <text evidence="7">The sequence shown here is derived from an EMBL/GenBank/DDBJ whole genome shotgun (WGS) entry which is preliminary data.</text>
</comment>
<dbReference type="GO" id="GO:0000981">
    <property type="term" value="F:DNA-binding transcription factor activity, RNA polymerase II-specific"/>
    <property type="evidence" value="ECO:0007669"/>
    <property type="project" value="TreeGrafter"/>
</dbReference>
<dbReference type="PRINTS" id="PR00454">
    <property type="entry name" value="ETSDOMAIN"/>
</dbReference>
<evidence type="ECO:0000313" key="7">
    <source>
        <dbReference type="EMBL" id="KAK4472967.1"/>
    </source>
</evidence>
<dbReference type="PROSITE" id="PS50061">
    <property type="entry name" value="ETS_DOMAIN_3"/>
    <property type="match status" value="1"/>
</dbReference>
<dbReference type="SUPFAM" id="SSF46785">
    <property type="entry name" value="Winged helix' DNA-binding domain"/>
    <property type="match status" value="1"/>
</dbReference>
<dbReference type="PROSITE" id="PS00345">
    <property type="entry name" value="ETS_DOMAIN_1"/>
    <property type="match status" value="1"/>
</dbReference>
<proteinExistence type="inferred from homology"/>
<evidence type="ECO:0000259" key="6">
    <source>
        <dbReference type="PROSITE" id="PS51433"/>
    </source>
</evidence>
<dbReference type="Gene3D" id="1.10.150.50">
    <property type="entry name" value="Transcription Factor, Ets-1"/>
    <property type="match status" value="1"/>
</dbReference>
<evidence type="ECO:0008006" key="9">
    <source>
        <dbReference type="Google" id="ProtNLM"/>
    </source>
</evidence>
<evidence type="ECO:0000259" key="5">
    <source>
        <dbReference type="PROSITE" id="PS50061"/>
    </source>
</evidence>
<dbReference type="Pfam" id="PF02198">
    <property type="entry name" value="SAM_PNT"/>
    <property type="match status" value="1"/>
</dbReference>
<dbReference type="PANTHER" id="PTHR11849:SF195">
    <property type="entry name" value="GA-BINDING PROTEIN ALPHA CHAIN"/>
    <property type="match status" value="1"/>
</dbReference>
<evidence type="ECO:0000256" key="3">
    <source>
        <dbReference type="RuleBase" id="RU004019"/>
    </source>
</evidence>
<dbReference type="InterPro" id="IPR036390">
    <property type="entry name" value="WH_DNA-bd_sf"/>
</dbReference>
<keyword evidence="2 3" id="KW-0238">DNA-binding</keyword>
<feature type="domain" description="PNT" evidence="6">
    <location>
        <begin position="296"/>
        <end position="381"/>
    </location>
</feature>
<dbReference type="InterPro" id="IPR024668">
    <property type="entry name" value="GABP_asu_N"/>
</dbReference>
<evidence type="ECO:0000256" key="2">
    <source>
        <dbReference type="ARBA" id="ARBA00023125"/>
    </source>
</evidence>
<feature type="region of interest" description="Disordered" evidence="4">
    <location>
        <begin position="880"/>
        <end position="909"/>
    </location>
</feature>
<comment type="similarity">
    <text evidence="1 3">Belongs to the ETS family.</text>
</comment>
<dbReference type="PROSITE" id="PS51433">
    <property type="entry name" value="PNT"/>
    <property type="match status" value="1"/>
</dbReference>
<keyword evidence="3" id="KW-0539">Nucleus</keyword>
<dbReference type="PROSITE" id="PS00346">
    <property type="entry name" value="ETS_DOMAIN_2"/>
    <property type="match status" value="1"/>
</dbReference>
<evidence type="ECO:0000256" key="4">
    <source>
        <dbReference type="SAM" id="MobiDB-lite"/>
    </source>
</evidence>
<sequence length="1019" mass="114146">MVQSVIGLMISCFVFGNVRQLLIMAKISNRKPAKSVHPYVEWNFQDSDPNSNDLYWSWSDVYRYQRNNNSQDNRVKVVVSVEQTLYDVAELLERRLGICLSGCQFYLQDRIKLRGESPLVEHCVEISGLVQLLLEVKTAHAGYPFRLNVVDIQIPESVDHHGSNSTVPTDKSKRSGIIKGSGHQMSNVSSTKGEESGTDNTSSNSNRPTSPKPECISPLTVAAAVAAASDIVAGGSGLLESQPTLNENGMISDESVVPEACNVLDIHSSQNPYLASQLEPSGIPGTYDLESLSRWVPDGHYRRLMEMNDIPRDPIEWNSTQVIMWINWACKQFRIEGLKGEKLFNMPGSRMFVLTPDDWRRLVPNANVNFLTHLELLKRCRNVCVPYRPQPQQNSNQSQKLYRQMSRSRFRSSRNLTETNSNRSFGGSIVFAPSYSGALNSYDTNNTNPRMMCSKPVFLSCSDSSSRVPTSNTVTLNSFMSETAANQNSSSYTNNGLCESSSGGQLIHGAFIVTQNGNALQQGVPNPQSSAAAGQVQLWQFLLELLTDWRYREAIHWISDDGEFKLSNPEQVAAMWGHRKNKPAMNYEKLSRALRYYYDGDMISKVHGKRFVYKFICDLKTLLGFSAGELYILVKNCAEKHSHRNKKRRLTSASAYSSVNSHTLSVFPIDDSTLFPLHTEHPRPLGFINRSVQRGMTPAYCLDVVTPSDSLCYNVPFSPTYRIRQPTKSENIVHSNTLERQSSSSSIRQPFQRKRFLGPQLNTANPDNIVIEDDSINRNASDSEHHENDRPHAPTSPWRLRRRWWARNPLSVVSPLDSPPYSSPPFTERLCSDARQDDISDRFNGSCTSLGGTNSQFSQSQFTVDEDWVAAAALTEDMANESSINSHSINRSFRSNRTSLPQSSSANTTVASFDEGEIASAAASLFNQSSQSESPTVVDQLNTAPKNRKRSFNLSDYRCEMKEAKEDEATIEDSIYSSRLNHIPNTRHMSITRSSTRTYGPVLLSGYNHGIDIDAFLAH</sequence>
<reference evidence="7" key="1">
    <citation type="submission" date="2022-04" db="EMBL/GenBank/DDBJ databases">
        <authorList>
            <person name="Xu L."/>
            <person name="Lv Z."/>
        </authorList>
    </citation>
    <scope>NUCLEOTIDE SEQUENCE</scope>
    <source>
        <strain evidence="7">LV_2022a</strain>
    </source>
</reference>
<evidence type="ECO:0000256" key="1">
    <source>
        <dbReference type="ARBA" id="ARBA00005562"/>
    </source>
</evidence>
<evidence type="ECO:0000313" key="8">
    <source>
        <dbReference type="Proteomes" id="UP001292079"/>
    </source>
</evidence>
<feature type="domain" description="ETS" evidence="5">
    <location>
        <begin position="536"/>
        <end position="616"/>
    </location>
</feature>
<dbReference type="Pfam" id="PF11620">
    <property type="entry name" value="GABP-alpha"/>
    <property type="match status" value="1"/>
</dbReference>
<dbReference type="InterPro" id="IPR003118">
    <property type="entry name" value="Pointed_dom"/>
</dbReference>
<dbReference type="GO" id="GO:0005634">
    <property type="term" value="C:nucleus"/>
    <property type="evidence" value="ECO:0007669"/>
    <property type="project" value="UniProtKB-SubCell"/>
</dbReference>
<name>A0AAE1ZFP4_SCHME</name>
<accession>A0AAE1ZFP4</accession>
<dbReference type="PANTHER" id="PTHR11849">
    <property type="entry name" value="ETS"/>
    <property type="match status" value="1"/>
</dbReference>
<dbReference type="GO" id="GO:0043565">
    <property type="term" value="F:sequence-specific DNA binding"/>
    <property type="evidence" value="ECO:0007669"/>
    <property type="project" value="InterPro"/>
</dbReference>
<dbReference type="Proteomes" id="UP001292079">
    <property type="component" value="Unassembled WGS sequence"/>
</dbReference>
<reference evidence="7" key="2">
    <citation type="journal article" date="2023" name="Infect Dis Poverty">
        <title>Chromosome-scale genome of the human blood fluke Schistosoma mekongi and its implications for public health.</title>
        <authorList>
            <person name="Zhou M."/>
            <person name="Xu L."/>
            <person name="Xu D."/>
            <person name="Chen W."/>
            <person name="Khan J."/>
            <person name="Hu Y."/>
            <person name="Huang H."/>
            <person name="Wei H."/>
            <person name="Zhang Y."/>
            <person name="Chusongsang P."/>
            <person name="Tanasarnprasert K."/>
            <person name="Hu X."/>
            <person name="Limpanont Y."/>
            <person name="Lv Z."/>
        </authorList>
    </citation>
    <scope>NUCLEOTIDE SEQUENCE</scope>
    <source>
        <strain evidence="7">LV_2022a</strain>
    </source>
</reference>
<dbReference type="InterPro" id="IPR013761">
    <property type="entry name" value="SAM/pointed_sf"/>
</dbReference>
<dbReference type="EMBL" id="JALJAT010000002">
    <property type="protein sequence ID" value="KAK4472967.1"/>
    <property type="molecule type" value="Genomic_DNA"/>
</dbReference>
<dbReference type="Gene3D" id="1.10.10.10">
    <property type="entry name" value="Winged helix-like DNA-binding domain superfamily/Winged helix DNA-binding domain"/>
    <property type="match status" value="1"/>
</dbReference>
<dbReference type="SUPFAM" id="SSF47769">
    <property type="entry name" value="SAM/Pointed domain"/>
    <property type="match status" value="1"/>
</dbReference>
<protein>
    <recommendedName>
        <fullName evidence="9">GA-binding protein alpha chain</fullName>
    </recommendedName>
</protein>
<dbReference type="AlphaFoldDB" id="A0AAE1ZFP4"/>
<dbReference type="SMART" id="SM00251">
    <property type="entry name" value="SAM_PNT"/>
    <property type="match status" value="1"/>
</dbReference>
<dbReference type="GO" id="GO:0030154">
    <property type="term" value="P:cell differentiation"/>
    <property type="evidence" value="ECO:0007669"/>
    <property type="project" value="TreeGrafter"/>
</dbReference>
<feature type="compositionally biased region" description="Low complexity" evidence="4">
    <location>
        <begin position="198"/>
        <end position="213"/>
    </location>
</feature>
<organism evidence="7 8">
    <name type="scientific">Schistosoma mekongi</name>
    <name type="common">Parasitic worm</name>
    <dbReference type="NCBI Taxonomy" id="38744"/>
    <lineage>
        <taxon>Eukaryota</taxon>
        <taxon>Metazoa</taxon>
        <taxon>Spiralia</taxon>
        <taxon>Lophotrochozoa</taxon>
        <taxon>Platyhelminthes</taxon>
        <taxon>Trematoda</taxon>
        <taxon>Digenea</taxon>
        <taxon>Strigeidida</taxon>
        <taxon>Schistosomatoidea</taxon>
        <taxon>Schistosomatidae</taxon>
        <taxon>Schistosoma</taxon>
    </lineage>
</organism>
<dbReference type="InterPro" id="IPR000418">
    <property type="entry name" value="Ets_dom"/>
</dbReference>
<dbReference type="InterPro" id="IPR036388">
    <property type="entry name" value="WH-like_DNA-bd_sf"/>
</dbReference>
<dbReference type="Gene3D" id="3.10.20.90">
    <property type="entry name" value="Phosphatidylinositol 3-kinase Catalytic Subunit, Chain A, domain 1"/>
    <property type="match status" value="1"/>
</dbReference>